<dbReference type="Proteomes" id="UP001432322">
    <property type="component" value="Unassembled WGS sequence"/>
</dbReference>
<feature type="non-terminal residue" evidence="7">
    <location>
        <position position="187"/>
    </location>
</feature>
<reference evidence="7" key="1">
    <citation type="submission" date="2023-10" db="EMBL/GenBank/DDBJ databases">
        <title>Genome assembly of Pristionchus species.</title>
        <authorList>
            <person name="Yoshida K."/>
            <person name="Sommer R.J."/>
        </authorList>
    </citation>
    <scope>NUCLEOTIDE SEQUENCE</scope>
    <source>
        <strain evidence="7">RS5133</strain>
    </source>
</reference>
<comment type="caution">
    <text evidence="7">The sequence shown here is derived from an EMBL/GenBank/DDBJ whole genome shotgun (WGS) entry which is preliminary data.</text>
</comment>
<comment type="subcellular location">
    <subcellularLocation>
        <location evidence="1">Membrane</location>
    </subcellularLocation>
</comment>
<feature type="non-terminal residue" evidence="7">
    <location>
        <position position="1"/>
    </location>
</feature>
<dbReference type="InterPro" id="IPR017452">
    <property type="entry name" value="GPCR_Rhodpsn_7TM"/>
</dbReference>
<evidence type="ECO:0000256" key="1">
    <source>
        <dbReference type="ARBA" id="ARBA00004370"/>
    </source>
</evidence>
<dbReference type="GO" id="GO:0016020">
    <property type="term" value="C:membrane"/>
    <property type="evidence" value="ECO:0007669"/>
    <property type="project" value="UniProtKB-SubCell"/>
</dbReference>
<sequence length="187" mass="20685">SPDYYFDSDNLPPLENTVIAVTGYVLYSIAICVGIPLNFYVLIRMSKLASKSADDYCNGVGVCLFVMAVSDLISLFSISIHFVLSMQSPHTLAAIAEPVLNYVCKIAIYSMHVSTSLSIWSWLLMSMLRYLSVYRPLVYIRLWKMPAKALIISFLVSSSANAWLLLCVKNNDNSSNGGGCTQVALFE</sequence>
<evidence type="ECO:0000256" key="5">
    <source>
        <dbReference type="SAM" id="Phobius"/>
    </source>
</evidence>
<gene>
    <name evidence="7" type="ORF">PFISCL1PPCAC_14058</name>
</gene>
<evidence type="ECO:0000256" key="3">
    <source>
        <dbReference type="ARBA" id="ARBA00022989"/>
    </source>
</evidence>
<organism evidence="7 8">
    <name type="scientific">Pristionchus fissidentatus</name>
    <dbReference type="NCBI Taxonomy" id="1538716"/>
    <lineage>
        <taxon>Eukaryota</taxon>
        <taxon>Metazoa</taxon>
        <taxon>Ecdysozoa</taxon>
        <taxon>Nematoda</taxon>
        <taxon>Chromadorea</taxon>
        <taxon>Rhabditida</taxon>
        <taxon>Rhabditina</taxon>
        <taxon>Diplogasteromorpha</taxon>
        <taxon>Diplogasteroidea</taxon>
        <taxon>Neodiplogasteridae</taxon>
        <taxon>Pristionchus</taxon>
    </lineage>
</organism>
<feature type="transmembrane region" description="Helical" evidence="5">
    <location>
        <begin position="62"/>
        <end position="86"/>
    </location>
</feature>
<dbReference type="AlphaFoldDB" id="A0AAV5VW46"/>
<dbReference type="SUPFAM" id="SSF81321">
    <property type="entry name" value="Family A G protein-coupled receptor-like"/>
    <property type="match status" value="1"/>
</dbReference>
<evidence type="ECO:0000256" key="2">
    <source>
        <dbReference type="ARBA" id="ARBA00022692"/>
    </source>
</evidence>
<keyword evidence="3 5" id="KW-1133">Transmembrane helix</keyword>
<feature type="transmembrane region" description="Helical" evidence="5">
    <location>
        <begin position="149"/>
        <end position="166"/>
    </location>
</feature>
<evidence type="ECO:0000256" key="4">
    <source>
        <dbReference type="ARBA" id="ARBA00023136"/>
    </source>
</evidence>
<keyword evidence="4 5" id="KW-0472">Membrane</keyword>
<feature type="domain" description="G-protein coupled receptors family 1 profile" evidence="6">
    <location>
        <begin position="34"/>
        <end position="165"/>
    </location>
</feature>
<dbReference type="Gene3D" id="1.20.1070.10">
    <property type="entry name" value="Rhodopsin 7-helix transmembrane proteins"/>
    <property type="match status" value="1"/>
</dbReference>
<protein>
    <recommendedName>
        <fullName evidence="6">G-protein coupled receptors family 1 profile domain-containing protein</fullName>
    </recommendedName>
</protein>
<accession>A0AAV5VW46</accession>
<dbReference type="EMBL" id="BTSY01000004">
    <property type="protein sequence ID" value="GMT22761.1"/>
    <property type="molecule type" value="Genomic_DNA"/>
</dbReference>
<feature type="transmembrane region" description="Helical" evidence="5">
    <location>
        <begin position="20"/>
        <end position="41"/>
    </location>
</feature>
<feature type="transmembrane region" description="Helical" evidence="5">
    <location>
        <begin position="106"/>
        <end position="128"/>
    </location>
</feature>
<evidence type="ECO:0000313" key="8">
    <source>
        <dbReference type="Proteomes" id="UP001432322"/>
    </source>
</evidence>
<dbReference type="PROSITE" id="PS50262">
    <property type="entry name" value="G_PROTEIN_RECEP_F1_2"/>
    <property type="match status" value="1"/>
</dbReference>
<keyword evidence="2 5" id="KW-0812">Transmembrane</keyword>
<dbReference type="PANTHER" id="PTHR24224">
    <property type="entry name" value="CARDIOACCELERATORY PEPTIDE RECEPTOR-RELATED"/>
    <property type="match status" value="1"/>
</dbReference>
<keyword evidence="8" id="KW-1185">Reference proteome</keyword>
<evidence type="ECO:0000259" key="6">
    <source>
        <dbReference type="PROSITE" id="PS50262"/>
    </source>
</evidence>
<proteinExistence type="predicted"/>
<name>A0AAV5VW46_9BILA</name>
<dbReference type="PANTHER" id="PTHR24224:SF37">
    <property type="entry name" value="G-PROTEIN COUPLED RECEPTORS FAMILY 1 PROFILE DOMAIN-CONTAINING PROTEIN"/>
    <property type="match status" value="1"/>
</dbReference>
<evidence type="ECO:0000313" key="7">
    <source>
        <dbReference type="EMBL" id="GMT22761.1"/>
    </source>
</evidence>
<dbReference type="InterPro" id="IPR052665">
    <property type="entry name" value="Neuropeptide-GPCR"/>
</dbReference>